<comment type="similarity">
    <text evidence="1">Belongs to the RdRP family.</text>
</comment>
<dbReference type="Proteomes" id="UP001055172">
    <property type="component" value="Unassembled WGS sequence"/>
</dbReference>
<dbReference type="EC" id="2.7.7.48" evidence="1"/>
<feature type="domain" description="RDRP core" evidence="2">
    <location>
        <begin position="1"/>
        <end position="108"/>
    </location>
</feature>
<dbReference type="AlphaFoldDB" id="A0AA37LXY2"/>
<dbReference type="GO" id="GO:0003968">
    <property type="term" value="F:RNA-directed RNA polymerase activity"/>
    <property type="evidence" value="ECO:0007669"/>
    <property type="project" value="UniProtKB-KW"/>
</dbReference>
<comment type="catalytic activity">
    <reaction evidence="1">
        <text>RNA(n) + a ribonucleoside 5'-triphosphate = RNA(n+1) + diphosphate</text>
        <dbReference type="Rhea" id="RHEA:21248"/>
        <dbReference type="Rhea" id="RHEA-COMP:14527"/>
        <dbReference type="Rhea" id="RHEA-COMP:17342"/>
        <dbReference type="ChEBI" id="CHEBI:33019"/>
        <dbReference type="ChEBI" id="CHEBI:61557"/>
        <dbReference type="ChEBI" id="CHEBI:140395"/>
        <dbReference type="EC" id="2.7.7.48"/>
    </reaction>
</comment>
<name>A0AA37LXY2_9PEZI</name>
<dbReference type="Pfam" id="PF05183">
    <property type="entry name" value="RdRP"/>
    <property type="match status" value="1"/>
</dbReference>
<keyword evidence="4" id="KW-1185">Reference proteome</keyword>
<sequence>MSGGDLGGDTFFVSWDEYIIPSTVSQAAEYPGAREPVSFKPITDDDRLVYFAKYTNASLGKVKKLYFSWARSSGPMSLQCQELNRLVSTCVDGNRIKIPPKLEKPPESSPEAAPLILDQLHNRYRERIAAAAKIGCDGYSFDAVEMLLSRDDFAISEFELMWCLRNGASFEDFVQFFNFTLLTAEEKAWALSQIPVTQGYPSLVQNALCQSDLLQESELYEFKLQYSCLRWKCFYMSSMDRLAVFFDKATKALEIFHRKLIVLRVNERLPIAI</sequence>
<evidence type="ECO:0000259" key="2">
    <source>
        <dbReference type="Pfam" id="PF05183"/>
    </source>
</evidence>
<gene>
    <name evidence="3" type="ORF">ColLi_10974</name>
</gene>
<reference evidence="3 4" key="1">
    <citation type="submission" date="2021-07" db="EMBL/GenBank/DDBJ databases">
        <title>Genome data of Colletotrichum spaethianum.</title>
        <authorList>
            <person name="Utami Y.D."/>
            <person name="Hiruma K."/>
        </authorList>
    </citation>
    <scope>NUCLEOTIDE SEQUENCE [LARGE SCALE GENOMIC DNA]</scope>
    <source>
        <strain evidence="3 4">MAFF 242679</strain>
    </source>
</reference>
<dbReference type="InterPro" id="IPR057596">
    <property type="entry name" value="RDRP_core"/>
</dbReference>
<keyword evidence="1" id="KW-0808">Transferase</keyword>
<comment type="caution">
    <text evidence="3">The sequence shown here is derived from an EMBL/GenBank/DDBJ whole genome shotgun (WGS) entry which is preliminary data.</text>
</comment>
<evidence type="ECO:0000313" key="4">
    <source>
        <dbReference type="Proteomes" id="UP001055172"/>
    </source>
</evidence>
<evidence type="ECO:0000313" key="3">
    <source>
        <dbReference type="EMBL" id="GJC88136.1"/>
    </source>
</evidence>
<dbReference type="EMBL" id="BPPX01000030">
    <property type="protein sequence ID" value="GJC88136.1"/>
    <property type="molecule type" value="Genomic_DNA"/>
</dbReference>
<keyword evidence="1 3" id="KW-0696">RNA-directed RNA polymerase</keyword>
<keyword evidence="1" id="KW-0694">RNA-binding</keyword>
<organism evidence="3 4">
    <name type="scientific">Colletotrichum liriopes</name>
    <dbReference type="NCBI Taxonomy" id="708192"/>
    <lineage>
        <taxon>Eukaryota</taxon>
        <taxon>Fungi</taxon>
        <taxon>Dikarya</taxon>
        <taxon>Ascomycota</taxon>
        <taxon>Pezizomycotina</taxon>
        <taxon>Sordariomycetes</taxon>
        <taxon>Hypocreomycetidae</taxon>
        <taxon>Glomerellales</taxon>
        <taxon>Glomerellaceae</taxon>
        <taxon>Colletotrichum</taxon>
        <taxon>Colletotrichum spaethianum species complex</taxon>
    </lineage>
</organism>
<evidence type="ECO:0000256" key="1">
    <source>
        <dbReference type="RuleBase" id="RU363098"/>
    </source>
</evidence>
<dbReference type="GO" id="GO:0003723">
    <property type="term" value="F:RNA binding"/>
    <property type="evidence" value="ECO:0007669"/>
    <property type="project" value="UniProtKB-KW"/>
</dbReference>
<keyword evidence="1" id="KW-0548">Nucleotidyltransferase</keyword>
<proteinExistence type="inferred from homology"/>
<accession>A0AA37LXY2</accession>
<protein>
    <recommendedName>
        <fullName evidence="1">RNA-dependent RNA polymerase</fullName>
        <ecNumber evidence="1">2.7.7.48</ecNumber>
    </recommendedName>
</protein>